<gene>
    <name evidence="2" type="ORF">CSAL01_09389</name>
</gene>
<proteinExistence type="predicted"/>
<evidence type="ECO:0000313" key="2">
    <source>
        <dbReference type="EMBL" id="KXH66665.1"/>
    </source>
</evidence>
<accession>A0A135V1W9</accession>
<comment type="caution">
    <text evidence="2">The sequence shown here is derived from an EMBL/GenBank/DDBJ whole genome shotgun (WGS) entry which is preliminary data.</text>
</comment>
<evidence type="ECO:0000256" key="1">
    <source>
        <dbReference type="SAM" id="Phobius"/>
    </source>
</evidence>
<keyword evidence="1" id="KW-1133">Transmembrane helix</keyword>
<dbReference type="Proteomes" id="UP000070121">
    <property type="component" value="Unassembled WGS sequence"/>
</dbReference>
<name>A0A135V1W9_9PEZI</name>
<organism evidence="2 3">
    <name type="scientific">Colletotrichum salicis</name>
    <dbReference type="NCBI Taxonomy" id="1209931"/>
    <lineage>
        <taxon>Eukaryota</taxon>
        <taxon>Fungi</taxon>
        <taxon>Dikarya</taxon>
        <taxon>Ascomycota</taxon>
        <taxon>Pezizomycotina</taxon>
        <taxon>Sordariomycetes</taxon>
        <taxon>Hypocreomycetidae</taxon>
        <taxon>Glomerellales</taxon>
        <taxon>Glomerellaceae</taxon>
        <taxon>Colletotrichum</taxon>
        <taxon>Colletotrichum acutatum species complex</taxon>
    </lineage>
</organism>
<dbReference type="OrthoDB" id="10336727at2759"/>
<reference evidence="2 3" key="1">
    <citation type="submission" date="2014-02" db="EMBL/GenBank/DDBJ databases">
        <title>The genome sequence of Colletotrichum salicis CBS 607.94.</title>
        <authorList>
            <person name="Baroncelli R."/>
            <person name="Thon M.R."/>
        </authorList>
    </citation>
    <scope>NUCLEOTIDE SEQUENCE [LARGE SCALE GENOMIC DNA]</scope>
    <source>
        <strain evidence="2 3">CBS 607.94</strain>
    </source>
</reference>
<feature type="transmembrane region" description="Helical" evidence="1">
    <location>
        <begin position="43"/>
        <end position="64"/>
    </location>
</feature>
<evidence type="ECO:0000313" key="3">
    <source>
        <dbReference type="Proteomes" id="UP000070121"/>
    </source>
</evidence>
<keyword evidence="1" id="KW-0812">Transmembrane</keyword>
<dbReference type="AlphaFoldDB" id="A0A135V1W9"/>
<protein>
    <submittedName>
        <fullName evidence="2">Uncharacterized protein</fullName>
    </submittedName>
</protein>
<keyword evidence="1" id="KW-0472">Membrane</keyword>
<keyword evidence="3" id="KW-1185">Reference proteome</keyword>
<dbReference type="EMBL" id="JFFI01000623">
    <property type="protein sequence ID" value="KXH66665.1"/>
    <property type="molecule type" value="Genomic_DNA"/>
</dbReference>
<sequence>MALQKPTSRRAPASSLYYLGWYQVTNCSSSPAIFDTPEKDRNIALALLWTIAVFGVCFCSWVGPKRFMFIAASRCGSSSTLRLLHRHRRGPKYTLPGAVGQRPIWTLESFFGGDPPSSPPDAWMRGCVRASIHPSRTPDVHPAGYLMRVHRDRRDPIVLCDVGTPGQSAPLGDDGQVRFAAC</sequence>